<dbReference type="AlphaFoldDB" id="A0A2N0WEQ4"/>
<evidence type="ECO:0000313" key="2">
    <source>
        <dbReference type="EMBL" id="PKF33369.1"/>
    </source>
</evidence>
<dbReference type="Proteomes" id="UP000233553">
    <property type="component" value="Unassembled WGS sequence"/>
</dbReference>
<accession>A0A2N0WEQ4</accession>
<dbReference type="Pfam" id="PF16223">
    <property type="entry name" value="DUF4882"/>
    <property type="match status" value="1"/>
</dbReference>
<evidence type="ECO:0000313" key="3">
    <source>
        <dbReference type="Proteomes" id="UP000233553"/>
    </source>
</evidence>
<protein>
    <submittedName>
        <fullName evidence="2">DUF4882 domain-containing protein</fullName>
    </submittedName>
</protein>
<proteinExistence type="predicted"/>
<dbReference type="EMBL" id="PISJ01000013">
    <property type="protein sequence ID" value="PKF33369.1"/>
    <property type="molecule type" value="Genomic_DNA"/>
</dbReference>
<feature type="signal peptide" evidence="1">
    <location>
        <begin position="1"/>
        <end position="20"/>
    </location>
</feature>
<gene>
    <name evidence="2" type="ORF">CW311_11210</name>
</gene>
<name>A0A2N0WEQ4_9GAMM</name>
<organism evidence="2 3">
    <name type="scientific">Acinetobacter proteolyticus</name>
    <dbReference type="NCBI Taxonomy" id="1776741"/>
    <lineage>
        <taxon>Bacteria</taxon>
        <taxon>Pseudomonadati</taxon>
        <taxon>Pseudomonadota</taxon>
        <taxon>Gammaproteobacteria</taxon>
        <taxon>Moraxellales</taxon>
        <taxon>Moraxellaceae</taxon>
        <taxon>Acinetobacter</taxon>
    </lineage>
</organism>
<feature type="chain" id="PRO_5014644574" evidence="1">
    <location>
        <begin position="21"/>
        <end position="260"/>
    </location>
</feature>
<sequence>MKKIILGIIITAIPAMNTFAECTYNFDANQTQLNAVSSGSLPFPTISGQKVSLTISPTTGSKRYVAASGNFGNKQISQPGKMIGDVTLSQSNIIAYEMIVKVPNVVLGNNSIIGLFPFTFFGTKDDKHVLSNSIMSLNNISEVPNQILSAWQSRDLSNSALIGENTIDNNVLNNGARLGFYINQQTQQIGVISNGTNYGYVGSYSTKPNEGYFLAQIAVQDVPSNSAMIGKTFSLELVTDRTKLQNTYPTGAKDICGNTI</sequence>
<reference evidence="2 3" key="1">
    <citation type="submission" date="2017-12" db="EMBL/GenBank/DDBJ databases">
        <title>Draft Genome sequences of multiple microbial strains isolated from spacecraft associated surfaces.</title>
        <authorList>
            <person name="Seuylemezian A."/>
            <person name="Vaishampayan P."/>
            <person name="Venkateswaran K."/>
        </authorList>
    </citation>
    <scope>NUCLEOTIDE SEQUENCE [LARGE SCALE GENOMIC DNA]</scope>
    <source>
        <strain evidence="2 3">2P01AA</strain>
    </source>
</reference>
<dbReference type="RefSeq" id="WP_101236548.1">
    <property type="nucleotide sequence ID" value="NZ_PISJ01000013.1"/>
</dbReference>
<keyword evidence="1" id="KW-0732">Signal</keyword>
<evidence type="ECO:0000256" key="1">
    <source>
        <dbReference type="SAM" id="SignalP"/>
    </source>
</evidence>
<comment type="caution">
    <text evidence="2">The sequence shown here is derived from an EMBL/GenBank/DDBJ whole genome shotgun (WGS) entry which is preliminary data.</text>
</comment>
<dbReference type="InterPro" id="IPR032620">
    <property type="entry name" value="DUF4882"/>
</dbReference>